<sequence length="159" mass="16931">MVGGTDATARRGAERGRRVPPGRYAAIAGDERFRRLDRRFRRTVAVGAGAFLGWYFLYVALSAFARGFMARPVAGNVNVAMLLGVLQFASTLLLAAAFAAYARRRLDPLADELRAEADGPPAPPPGAAPAAYPAPPGRPAPVAPRASDGRWDVRMGEAR</sequence>
<feature type="compositionally biased region" description="Pro residues" evidence="1">
    <location>
        <begin position="120"/>
        <end position="142"/>
    </location>
</feature>
<keyword evidence="2" id="KW-0472">Membrane</keyword>
<evidence type="ECO:0000313" key="4">
    <source>
        <dbReference type="Proteomes" id="UP001596972"/>
    </source>
</evidence>
<proteinExistence type="predicted"/>
<evidence type="ECO:0000313" key="3">
    <source>
        <dbReference type="EMBL" id="MFD0902817.1"/>
    </source>
</evidence>
<gene>
    <name evidence="3" type="ORF">ACFQ11_20620</name>
</gene>
<comment type="caution">
    <text evidence="3">The sequence shown here is derived from an EMBL/GenBank/DDBJ whole genome shotgun (WGS) entry which is preliminary data.</text>
</comment>
<dbReference type="RefSeq" id="WP_378300978.1">
    <property type="nucleotide sequence ID" value="NZ_JBHTJA010000042.1"/>
</dbReference>
<dbReference type="PANTHER" id="PTHR38441:SF1">
    <property type="entry name" value="MEMBRANE PROTEIN"/>
    <property type="match status" value="1"/>
</dbReference>
<dbReference type="Proteomes" id="UP001596972">
    <property type="component" value="Unassembled WGS sequence"/>
</dbReference>
<accession>A0ABW3ERL6</accession>
<organism evidence="3 4">
    <name type="scientific">Actinomadura sediminis</name>
    <dbReference type="NCBI Taxonomy" id="1038904"/>
    <lineage>
        <taxon>Bacteria</taxon>
        <taxon>Bacillati</taxon>
        <taxon>Actinomycetota</taxon>
        <taxon>Actinomycetes</taxon>
        <taxon>Streptosporangiales</taxon>
        <taxon>Thermomonosporaceae</taxon>
        <taxon>Actinomadura</taxon>
    </lineage>
</organism>
<feature type="transmembrane region" description="Helical" evidence="2">
    <location>
        <begin position="77"/>
        <end position="101"/>
    </location>
</feature>
<feature type="region of interest" description="Disordered" evidence="1">
    <location>
        <begin position="112"/>
        <end position="159"/>
    </location>
</feature>
<protein>
    <submittedName>
        <fullName evidence="3">DUF485 domain-containing protein</fullName>
    </submittedName>
</protein>
<evidence type="ECO:0000256" key="2">
    <source>
        <dbReference type="SAM" id="Phobius"/>
    </source>
</evidence>
<dbReference type="InterPro" id="IPR007436">
    <property type="entry name" value="DUF485"/>
</dbReference>
<dbReference type="EMBL" id="JBHTJA010000042">
    <property type="protein sequence ID" value="MFD0902817.1"/>
    <property type="molecule type" value="Genomic_DNA"/>
</dbReference>
<feature type="compositionally biased region" description="Basic and acidic residues" evidence="1">
    <location>
        <begin position="147"/>
        <end position="159"/>
    </location>
</feature>
<dbReference type="Pfam" id="PF04341">
    <property type="entry name" value="DUF485"/>
    <property type="match status" value="1"/>
</dbReference>
<evidence type="ECO:0000256" key="1">
    <source>
        <dbReference type="SAM" id="MobiDB-lite"/>
    </source>
</evidence>
<reference evidence="4" key="1">
    <citation type="journal article" date="2019" name="Int. J. Syst. Evol. Microbiol.">
        <title>The Global Catalogue of Microorganisms (GCM) 10K type strain sequencing project: providing services to taxonomists for standard genome sequencing and annotation.</title>
        <authorList>
            <consortium name="The Broad Institute Genomics Platform"/>
            <consortium name="The Broad Institute Genome Sequencing Center for Infectious Disease"/>
            <person name="Wu L."/>
            <person name="Ma J."/>
        </authorList>
    </citation>
    <scope>NUCLEOTIDE SEQUENCE [LARGE SCALE GENOMIC DNA]</scope>
    <source>
        <strain evidence="4">JCM 31202</strain>
    </source>
</reference>
<keyword evidence="2" id="KW-1133">Transmembrane helix</keyword>
<name>A0ABW3ERL6_9ACTN</name>
<dbReference type="PANTHER" id="PTHR38441">
    <property type="entry name" value="INTEGRAL MEMBRANE PROTEIN-RELATED"/>
    <property type="match status" value="1"/>
</dbReference>
<keyword evidence="2" id="KW-0812">Transmembrane</keyword>
<feature type="transmembrane region" description="Helical" evidence="2">
    <location>
        <begin position="44"/>
        <end position="65"/>
    </location>
</feature>
<keyword evidence="4" id="KW-1185">Reference proteome</keyword>